<keyword evidence="3" id="KW-0804">Transcription</keyword>
<protein>
    <submittedName>
        <fullName evidence="6">Helix-turn-helix domain-containing protein</fullName>
    </submittedName>
</protein>
<dbReference type="InterPro" id="IPR050397">
    <property type="entry name" value="Env_Response_Regulators"/>
</dbReference>
<dbReference type="InterPro" id="IPR036388">
    <property type="entry name" value="WH-like_DNA-bd_sf"/>
</dbReference>
<proteinExistence type="predicted"/>
<evidence type="ECO:0000259" key="4">
    <source>
        <dbReference type="PROSITE" id="PS50042"/>
    </source>
</evidence>
<dbReference type="Pfam" id="PF00027">
    <property type="entry name" value="cNMP_binding"/>
    <property type="match status" value="1"/>
</dbReference>
<dbReference type="PANTHER" id="PTHR24567">
    <property type="entry name" value="CRP FAMILY TRANSCRIPTIONAL REGULATORY PROTEIN"/>
    <property type="match status" value="1"/>
</dbReference>
<dbReference type="AlphaFoldDB" id="A0A7X4KHT5"/>
<dbReference type="SUPFAM" id="SSF46785">
    <property type="entry name" value="Winged helix' DNA-binding domain"/>
    <property type="match status" value="1"/>
</dbReference>
<evidence type="ECO:0000256" key="1">
    <source>
        <dbReference type="ARBA" id="ARBA00023015"/>
    </source>
</evidence>
<dbReference type="SMART" id="SM00100">
    <property type="entry name" value="cNMP"/>
    <property type="match status" value="1"/>
</dbReference>
<dbReference type="InterPro" id="IPR018335">
    <property type="entry name" value="Tscrpt_reg_HTH_Crp-type_CS"/>
</dbReference>
<dbReference type="CDD" id="cd00092">
    <property type="entry name" value="HTH_CRP"/>
    <property type="match status" value="1"/>
</dbReference>
<accession>A0A7X4KHT5</accession>
<comment type="caution">
    <text evidence="6">The sequence shown here is derived from an EMBL/GenBank/DDBJ whole genome shotgun (WGS) entry which is preliminary data.</text>
</comment>
<dbReference type="Gene3D" id="1.10.10.10">
    <property type="entry name" value="Winged helix-like DNA-binding domain superfamily/Winged helix DNA-binding domain"/>
    <property type="match status" value="1"/>
</dbReference>
<dbReference type="SUPFAM" id="SSF51206">
    <property type="entry name" value="cAMP-binding domain-like"/>
    <property type="match status" value="1"/>
</dbReference>
<dbReference type="GO" id="GO:0003677">
    <property type="term" value="F:DNA binding"/>
    <property type="evidence" value="ECO:0007669"/>
    <property type="project" value="UniProtKB-KW"/>
</dbReference>
<dbReference type="PROSITE" id="PS50042">
    <property type="entry name" value="CNMP_BINDING_3"/>
    <property type="match status" value="1"/>
</dbReference>
<dbReference type="PRINTS" id="PR00034">
    <property type="entry name" value="HTHCRP"/>
</dbReference>
<dbReference type="InterPro" id="IPR036390">
    <property type="entry name" value="WH_DNA-bd_sf"/>
</dbReference>
<dbReference type="SMART" id="SM00419">
    <property type="entry name" value="HTH_CRP"/>
    <property type="match status" value="1"/>
</dbReference>
<name>A0A7X4KHT5_9BURK</name>
<keyword evidence="2" id="KW-0238">DNA-binding</keyword>
<dbReference type="Pfam" id="PF13545">
    <property type="entry name" value="HTH_Crp_2"/>
    <property type="match status" value="1"/>
</dbReference>
<keyword evidence="1" id="KW-0805">Transcription regulation</keyword>
<sequence>MFVMPPSSPTQALFDRTLPGLWPDAPAALSASTFSDLCDVLGIAHGRHIEWSMQLSRQRVGAGCSLYQTGEPFRQFYVVRSGFMKSITTDPSGNERVVGFSLRGGLLGLDGLAYGRHMASAVALADAELIVLPLATLHAAGRNYPDFASSVYSAMSIELARTLAATGRLGLTTRSRIARLLLDMADRFAALGYSPSRFNLPMSRSDIASYLGMAKATVSRSLLELETLGLIRQDQRSIQILDRQGLRRLKRMPRLIDDTFAK</sequence>
<dbReference type="CDD" id="cd00038">
    <property type="entry name" value="CAP_ED"/>
    <property type="match status" value="1"/>
</dbReference>
<dbReference type="Gene3D" id="2.60.120.10">
    <property type="entry name" value="Jelly Rolls"/>
    <property type="match status" value="1"/>
</dbReference>
<feature type="domain" description="Cyclic nucleotide-binding" evidence="4">
    <location>
        <begin position="62"/>
        <end position="122"/>
    </location>
</feature>
<dbReference type="InterPro" id="IPR018490">
    <property type="entry name" value="cNMP-bd_dom_sf"/>
</dbReference>
<dbReference type="InterPro" id="IPR014710">
    <property type="entry name" value="RmlC-like_jellyroll"/>
</dbReference>
<dbReference type="InterPro" id="IPR012318">
    <property type="entry name" value="HTH_CRP"/>
</dbReference>
<dbReference type="PANTHER" id="PTHR24567:SF75">
    <property type="entry name" value="FUMARATE AND NITRATE REDUCTION REGULATORY PROTEIN"/>
    <property type="match status" value="1"/>
</dbReference>
<evidence type="ECO:0000256" key="2">
    <source>
        <dbReference type="ARBA" id="ARBA00023125"/>
    </source>
</evidence>
<gene>
    <name evidence="6" type="ORF">GTP56_17460</name>
</gene>
<dbReference type="GO" id="GO:0003700">
    <property type="term" value="F:DNA-binding transcription factor activity"/>
    <property type="evidence" value="ECO:0007669"/>
    <property type="project" value="InterPro"/>
</dbReference>
<evidence type="ECO:0000259" key="5">
    <source>
        <dbReference type="PROSITE" id="PS51063"/>
    </source>
</evidence>
<evidence type="ECO:0000313" key="7">
    <source>
        <dbReference type="Proteomes" id="UP000469734"/>
    </source>
</evidence>
<evidence type="ECO:0000256" key="3">
    <source>
        <dbReference type="ARBA" id="ARBA00023163"/>
    </source>
</evidence>
<reference evidence="6 7" key="1">
    <citation type="submission" date="2019-12" db="EMBL/GenBank/DDBJ databases">
        <title>Novel species isolated from a subtropical stream in China.</title>
        <authorList>
            <person name="Lu H."/>
        </authorList>
    </citation>
    <scope>NUCLEOTIDE SEQUENCE [LARGE SCALE GENOMIC DNA]</scope>
    <source>
        <strain evidence="6 7">FT134W</strain>
    </source>
</reference>
<dbReference type="FunFam" id="1.10.10.10:FF:000028">
    <property type="entry name" value="Fumarate/nitrate reduction transcriptional regulator Fnr"/>
    <property type="match status" value="1"/>
</dbReference>
<dbReference type="Proteomes" id="UP000469734">
    <property type="component" value="Unassembled WGS sequence"/>
</dbReference>
<dbReference type="EMBL" id="WWCR01000018">
    <property type="protein sequence ID" value="MYM73974.1"/>
    <property type="molecule type" value="Genomic_DNA"/>
</dbReference>
<dbReference type="InterPro" id="IPR000595">
    <property type="entry name" value="cNMP-bd_dom"/>
</dbReference>
<dbReference type="PROSITE" id="PS51063">
    <property type="entry name" value="HTH_CRP_2"/>
    <property type="match status" value="1"/>
</dbReference>
<dbReference type="PROSITE" id="PS00042">
    <property type="entry name" value="HTH_CRP_1"/>
    <property type="match status" value="1"/>
</dbReference>
<dbReference type="RefSeq" id="WP_161051028.1">
    <property type="nucleotide sequence ID" value="NZ_WWCR01000018.1"/>
</dbReference>
<evidence type="ECO:0000313" key="6">
    <source>
        <dbReference type="EMBL" id="MYM73974.1"/>
    </source>
</evidence>
<feature type="domain" description="HTH crp-type" evidence="5">
    <location>
        <begin position="171"/>
        <end position="244"/>
    </location>
</feature>
<organism evidence="6 7">
    <name type="scientific">Duganella margarita</name>
    <dbReference type="NCBI Taxonomy" id="2692170"/>
    <lineage>
        <taxon>Bacteria</taxon>
        <taxon>Pseudomonadati</taxon>
        <taxon>Pseudomonadota</taxon>
        <taxon>Betaproteobacteria</taxon>
        <taxon>Burkholderiales</taxon>
        <taxon>Oxalobacteraceae</taxon>
        <taxon>Telluria group</taxon>
        <taxon>Duganella</taxon>
    </lineage>
</organism>
<dbReference type="GO" id="GO:0005829">
    <property type="term" value="C:cytosol"/>
    <property type="evidence" value="ECO:0007669"/>
    <property type="project" value="TreeGrafter"/>
</dbReference>